<accession>A0ABV6LQK7</accession>
<dbReference type="PANTHER" id="PTHR46268">
    <property type="entry name" value="STRESS RESPONSE PROTEIN NHAX"/>
    <property type="match status" value="1"/>
</dbReference>
<dbReference type="PRINTS" id="PR01438">
    <property type="entry name" value="UNVRSLSTRESS"/>
</dbReference>
<protein>
    <submittedName>
        <fullName evidence="3">Universal stress protein</fullName>
    </submittedName>
</protein>
<comment type="similarity">
    <text evidence="1">Belongs to the universal stress protein A family.</text>
</comment>
<name>A0ABV6LQK7_9BACI</name>
<dbReference type="SUPFAM" id="SSF52402">
    <property type="entry name" value="Adenine nucleotide alpha hydrolases-like"/>
    <property type="match status" value="1"/>
</dbReference>
<feature type="domain" description="UspA" evidence="2">
    <location>
        <begin position="1"/>
        <end position="141"/>
    </location>
</feature>
<dbReference type="InterPro" id="IPR006015">
    <property type="entry name" value="Universal_stress_UspA"/>
</dbReference>
<evidence type="ECO:0000259" key="2">
    <source>
        <dbReference type="Pfam" id="PF00582"/>
    </source>
</evidence>
<dbReference type="Gene3D" id="3.40.50.620">
    <property type="entry name" value="HUPs"/>
    <property type="match status" value="1"/>
</dbReference>
<evidence type="ECO:0000256" key="1">
    <source>
        <dbReference type="ARBA" id="ARBA00008791"/>
    </source>
</evidence>
<sequence>MRKVLVAYDGSDLAKKALKEAMLQNREGEQVDVHIVTVVNPKGPYSNPGLYKSIERDLKEKAEMELEELLDMYQKDYPAAILTTEVLTGNPGNQIAEYAKEHQIDIITIGSRGLGSVKELFLGSVSHRVVQQADCKVMVVK</sequence>
<dbReference type="CDD" id="cd00293">
    <property type="entry name" value="USP-like"/>
    <property type="match status" value="1"/>
</dbReference>
<evidence type="ECO:0000313" key="4">
    <source>
        <dbReference type="Proteomes" id="UP001589836"/>
    </source>
</evidence>
<dbReference type="EMBL" id="JBHLTP010000011">
    <property type="protein sequence ID" value="MFC0524695.1"/>
    <property type="molecule type" value="Genomic_DNA"/>
</dbReference>
<proteinExistence type="inferred from homology"/>
<organism evidence="3 4">
    <name type="scientific">Pontibacillus salicampi</name>
    <dbReference type="NCBI Taxonomy" id="1449801"/>
    <lineage>
        <taxon>Bacteria</taxon>
        <taxon>Bacillati</taxon>
        <taxon>Bacillota</taxon>
        <taxon>Bacilli</taxon>
        <taxon>Bacillales</taxon>
        <taxon>Bacillaceae</taxon>
        <taxon>Pontibacillus</taxon>
    </lineage>
</organism>
<dbReference type="Pfam" id="PF00582">
    <property type="entry name" value="Usp"/>
    <property type="match status" value="1"/>
</dbReference>
<dbReference type="Proteomes" id="UP001589836">
    <property type="component" value="Unassembled WGS sequence"/>
</dbReference>
<reference evidence="3 4" key="1">
    <citation type="submission" date="2024-09" db="EMBL/GenBank/DDBJ databases">
        <authorList>
            <person name="Sun Q."/>
            <person name="Mori K."/>
        </authorList>
    </citation>
    <scope>NUCLEOTIDE SEQUENCE [LARGE SCALE GENOMIC DNA]</scope>
    <source>
        <strain evidence="3 4">NCAIM B.02529</strain>
    </source>
</reference>
<gene>
    <name evidence="3" type="ORF">ACFFGV_14045</name>
</gene>
<dbReference type="PANTHER" id="PTHR46268:SF6">
    <property type="entry name" value="UNIVERSAL STRESS PROTEIN UP12"/>
    <property type="match status" value="1"/>
</dbReference>
<dbReference type="RefSeq" id="WP_377348937.1">
    <property type="nucleotide sequence ID" value="NZ_JBHLTP010000011.1"/>
</dbReference>
<dbReference type="InterPro" id="IPR006016">
    <property type="entry name" value="UspA"/>
</dbReference>
<dbReference type="InterPro" id="IPR014729">
    <property type="entry name" value="Rossmann-like_a/b/a_fold"/>
</dbReference>
<comment type="caution">
    <text evidence="3">The sequence shown here is derived from an EMBL/GenBank/DDBJ whole genome shotgun (WGS) entry which is preliminary data.</text>
</comment>
<keyword evidence="4" id="KW-1185">Reference proteome</keyword>
<evidence type="ECO:0000313" key="3">
    <source>
        <dbReference type="EMBL" id="MFC0524695.1"/>
    </source>
</evidence>